<proteinExistence type="predicted"/>
<dbReference type="Proteomes" id="UP000007802">
    <property type="component" value="Unassembled WGS sequence"/>
</dbReference>
<evidence type="ECO:0000313" key="1">
    <source>
        <dbReference type="EMBL" id="KMW68258.1"/>
    </source>
</evidence>
<name>A0A0J9EPP4_AJEDA</name>
<dbReference type="EMBL" id="GG749460">
    <property type="protein sequence ID" value="KMW68258.1"/>
    <property type="molecule type" value="Genomic_DNA"/>
</dbReference>
<gene>
    <name evidence="1" type="ORF">BDDG_12697</name>
</gene>
<accession>A0A0J9EPP4</accession>
<reference evidence="1" key="1">
    <citation type="submission" date="2010-03" db="EMBL/GenBank/DDBJ databases">
        <title>Annotation of Blastomyces dermatitidis strain ATCC 18188.</title>
        <authorList>
            <consortium name="The Broad Institute Genome Sequencing Platform"/>
            <consortium name="Broad Institute Genome Sequencing Center for Infectious Disease."/>
            <person name="Cuomo C."/>
            <person name="Klein B."/>
            <person name="Sullivan T."/>
            <person name="Heitman J."/>
            <person name="Young S."/>
            <person name="Zeng Q."/>
            <person name="Gargeya S."/>
            <person name="Alvarado L."/>
            <person name="Berlin A.M."/>
            <person name="Chapman S.B."/>
            <person name="Chen Z."/>
            <person name="Freedman E."/>
            <person name="Gellesch M."/>
            <person name="Goldberg J."/>
            <person name="Griggs A."/>
            <person name="Gujja S."/>
            <person name="Heilman E."/>
            <person name="Heiman D."/>
            <person name="Howarth C."/>
            <person name="Mehta T."/>
            <person name="Neiman D."/>
            <person name="Pearson M."/>
            <person name="Roberts A."/>
            <person name="Saif S."/>
            <person name="Shea T."/>
            <person name="Shenoy N."/>
            <person name="Sisk P."/>
            <person name="Stolte C."/>
            <person name="Sykes S."/>
            <person name="White J."/>
            <person name="Yandava C."/>
            <person name="Haas B."/>
            <person name="Nusbaum C."/>
            <person name="Birren B."/>
        </authorList>
    </citation>
    <scope>NUCLEOTIDE SEQUENCE</scope>
    <source>
        <strain evidence="1">ATCC 18188</strain>
    </source>
</reference>
<sequence length="90" mass="10241">MGATRDVVVPTRRTVNRINKLDEHDGRHVGKLSSYATVCWILDGQKAAVKGIEGFGLRKISVPEGSRSEGKLRRLKEILNHELFERDYHQ</sequence>
<dbReference type="AlphaFoldDB" id="A0A0J9EPP4"/>
<protein>
    <submittedName>
        <fullName evidence="1">Uncharacterized protein</fullName>
    </submittedName>
</protein>
<organism evidence="1">
    <name type="scientific">Ajellomyces dermatitidis (strain ATCC 18188 / CBS 674.68)</name>
    <name type="common">Blastomyces dermatitidis</name>
    <dbReference type="NCBI Taxonomy" id="653446"/>
    <lineage>
        <taxon>Eukaryota</taxon>
        <taxon>Fungi</taxon>
        <taxon>Dikarya</taxon>
        <taxon>Ascomycota</taxon>
        <taxon>Pezizomycotina</taxon>
        <taxon>Eurotiomycetes</taxon>
        <taxon>Eurotiomycetidae</taxon>
        <taxon>Onygenales</taxon>
        <taxon>Ajellomycetaceae</taxon>
        <taxon>Blastomyces</taxon>
    </lineage>
</organism>